<gene>
    <name evidence="1" type="ORF">GCM10010251_22370</name>
</gene>
<evidence type="ECO:0000313" key="2">
    <source>
        <dbReference type="Proteomes" id="UP000658320"/>
    </source>
</evidence>
<organism evidence="1 2">
    <name type="scientific">Streptomyces aurantiogriseus</name>
    <dbReference type="NCBI Taxonomy" id="66870"/>
    <lineage>
        <taxon>Bacteria</taxon>
        <taxon>Bacillati</taxon>
        <taxon>Actinomycetota</taxon>
        <taxon>Actinomycetes</taxon>
        <taxon>Kitasatosporales</taxon>
        <taxon>Streptomycetaceae</taxon>
        <taxon>Streptomyces</taxon>
    </lineage>
</organism>
<proteinExistence type="predicted"/>
<accession>A0A918F5E8</accession>
<reference evidence="1" key="1">
    <citation type="journal article" date="2014" name="Int. J. Syst. Evol. Microbiol.">
        <title>Complete genome sequence of Corynebacterium casei LMG S-19264T (=DSM 44701T), isolated from a smear-ripened cheese.</title>
        <authorList>
            <consortium name="US DOE Joint Genome Institute (JGI-PGF)"/>
            <person name="Walter F."/>
            <person name="Albersmeier A."/>
            <person name="Kalinowski J."/>
            <person name="Ruckert C."/>
        </authorList>
    </citation>
    <scope>NUCLEOTIDE SEQUENCE</scope>
    <source>
        <strain evidence="1">JCM 4346</strain>
    </source>
</reference>
<protein>
    <submittedName>
        <fullName evidence="1">Uncharacterized protein</fullName>
    </submittedName>
</protein>
<reference evidence="1" key="2">
    <citation type="submission" date="2020-09" db="EMBL/GenBank/DDBJ databases">
        <authorList>
            <person name="Sun Q."/>
            <person name="Ohkuma M."/>
        </authorList>
    </citation>
    <scope>NUCLEOTIDE SEQUENCE</scope>
    <source>
        <strain evidence="1">JCM 4346</strain>
    </source>
</reference>
<dbReference type="EMBL" id="BMSX01000004">
    <property type="protein sequence ID" value="GGR06166.1"/>
    <property type="molecule type" value="Genomic_DNA"/>
</dbReference>
<sequence>MGDMEVVVKEGGCLDPDQAAGLLARGVLTPGCGWLVAALGTVIPCRSCGRHLRVVAVPGPGRDTVAVDSEGRLVFGSGSVARDSLGVRLCDACFESAGWENTHSDEGHEEKPDPDCPLCGAPEPARRRNVFELFTHRYQDFEPSMGVPVRVTLGAPRWTLPYTLEHQVREAAPSREYFGSARPVYEAAYLAQLDRYGVEFFASRFQEIAVATGDLRLVLLCFEDLSEPEQWCHRRMFAAWWQERTGGKVRELGPLGPEYEQGTLL</sequence>
<comment type="caution">
    <text evidence="1">The sequence shown here is derived from an EMBL/GenBank/DDBJ whole genome shotgun (WGS) entry which is preliminary data.</text>
</comment>
<keyword evidence="2" id="KW-1185">Reference proteome</keyword>
<dbReference type="AlphaFoldDB" id="A0A918F5E8"/>
<dbReference type="Proteomes" id="UP000658320">
    <property type="component" value="Unassembled WGS sequence"/>
</dbReference>
<evidence type="ECO:0000313" key="1">
    <source>
        <dbReference type="EMBL" id="GGR06166.1"/>
    </source>
</evidence>
<name>A0A918F5E8_9ACTN</name>